<proteinExistence type="predicted"/>
<name>A0ABY4MEN2_9ACTN</name>
<evidence type="ECO:0000313" key="1">
    <source>
        <dbReference type="EMBL" id="UQA95872.1"/>
    </source>
</evidence>
<dbReference type="EMBL" id="CP086322">
    <property type="protein sequence ID" value="UQA95872.1"/>
    <property type="molecule type" value="Genomic_DNA"/>
</dbReference>
<sequence length="68" mass="7238">MSGVLHAPGVEAGTVHGEIRIRTEPPAPRRVLWRLPPPVPLTGRAAEPTRLSALASVSSGRATARRPR</sequence>
<organism evidence="1 2">
    <name type="scientific">Streptomyces halobius</name>
    <dbReference type="NCBI Taxonomy" id="2879846"/>
    <lineage>
        <taxon>Bacteria</taxon>
        <taxon>Bacillati</taxon>
        <taxon>Actinomycetota</taxon>
        <taxon>Actinomycetes</taxon>
        <taxon>Kitasatosporales</taxon>
        <taxon>Streptomycetaceae</taxon>
        <taxon>Streptomyces</taxon>
    </lineage>
</organism>
<reference evidence="1" key="1">
    <citation type="submission" date="2021-10" db="EMBL/GenBank/DDBJ databases">
        <title>Streptomyces nigrumlapis sp.nov.,an antimicrobial producing actinobacterium isolated from Black Gobi rocks.</title>
        <authorList>
            <person name="Wen Y."/>
            <person name="Zhang W."/>
            <person name="Liu X.G."/>
        </authorList>
    </citation>
    <scope>NUCLEOTIDE SEQUENCE</scope>
    <source>
        <strain evidence="1">ST13-2-2</strain>
    </source>
</reference>
<protein>
    <submittedName>
        <fullName evidence="1">Uncharacterized protein</fullName>
    </submittedName>
</protein>
<accession>A0ABY4MEN2</accession>
<evidence type="ECO:0000313" key="2">
    <source>
        <dbReference type="Proteomes" id="UP000830115"/>
    </source>
</evidence>
<dbReference type="RefSeq" id="WP_248866783.1">
    <property type="nucleotide sequence ID" value="NZ_CP086322.1"/>
</dbReference>
<gene>
    <name evidence="1" type="ORF">K9S39_31965</name>
</gene>
<dbReference type="Proteomes" id="UP000830115">
    <property type="component" value="Chromosome"/>
</dbReference>
<keyword evidence="2" id="KW-1185">Reference proteome</keyword>